<feature type="compositionally biased region" description="Low complexity" evidence="1">
    <location>
        <begin position="46"/>
        <end position="55"/>
    </location>
</feature>
<dbReference type="Proteomes" id="UP001215598">
    <property type="component" value="Unassembled WGS sequence"/>
</dbReference>
<feature type="compositionally biased region" description="Basic and acidic residues" evidence="1">
    <location>
        <begin position="22"/>
        <end position="33"/>
    </location>
</feature>
<organism evidence="2 3">
    <name type="scientific">Mycena metata</name>
    <dbReference type="NCBI Taxonomy" id="1033252"/>
    <lineage>
        <taxon>Eukaryota</taxon>
        <taxon>Fungi</taxon>
        <taxon>Dikarya</taxon>
        <taxon>Basidiomycota</taxon>
        <taxon>Agaricomycotina</taxon>
        <taxon>Agaricomycetes</taxon>
        <taxon>Agaricomycetidae</taxon>
        <taxon>Agaricales</taxon>
        <taxon>Marasmiineae</taxon>
        <taxon>Mycenaceae</taxon>
        <taxon>Mycena</taxon>
    </lineage>
</organism>
<dbReference type="AlphaFoldDB" id="A0AAD7HMX2"/>
<feature type="region of interest" description="Disordered" evidence="1">
    <location>
        <begin position="1"/>
        <end position="68"/>
    </location>
</feature>
<feature type="region of interest" description="Disordered" evidence="1">
    <location>
        <begin position="338"/>
        <end position="369"/>
    </location>
</feature>
<feature type="compositionally biased region" description="Basic and acidic residues" evidence="1">
    <location>
        <begin position="1"/>
        <end position="13"/>
    </location>
</feature>
<sequence>MEEGVKSHEDIVRRRQMFRGGGQKEEDRMKAKDILWANRRGRRKSSAQPALSLSPPTGPFQTPRKKDEVKITTHPAANSKLKDVKKLRAALLYAEQPGRPCVKWRVHRRKDGRTKVHRRFEQGWGAKLEGWMDAQDGEDRDVNGEAYEAEILSFILRGSVTPRDRSHRSHPKELERQLRPGGSVKIELPRSVATARKQLPLLWLHNPAFILEILAKELISETPISLTALLTVGAGRDLPGRRRADDLWYDESEFLLPAVLHRILDGNIGTQHNHPGTECVSPSNECKGCDRKVGFRVEIRSCGRASALPRRRRFGGFDSESGTVEGALLEYARQAAKRAGSEVKRGTSTRGAGGQEVSDRPIGHTHQLP</sequence>
<evidence type="ECO:0000313" key="3">
    <source>
        <dbReference type="Proteomes" id="UP001215598"/>
    </source>
</evidence>
<evidence type="ECO:0000313" key="2">
    <source>
        <dbReference type="EMBL" id="KAJ7724395.1"/>
    </source>
</evidence>
<proteinExistence type="predicted"/>
<name>A0AAD7HMX2_9AGAR</name>
<dbReference type="EMBL" id="JARKIB010000203">
    <property type="protein sequence ID" value="KAJ7724395.1"/>
    <property type="molecule type" value="Genomic_DNA"/>
</dbReference>
<evidence type="ECO:0000256" key="1">
    <source>
        <dbReference type="SAM" id="MobiDB-lite"/>
    </source>
</evidence>
<comment type="caution">
    <text evidence="2">The sequence shown here is derived from an EMBL/GenBank/DDBJ whole genome shotgun (WGS) entry which is preliminary data.</text>
</comment>
<reference evidence="2" key="1">
    <citation type="submission" date="2023-03" db="EMBL/GenBank/DDBJ databases">
        <title>Massive genome expansion in bonnet fungi (Mycena s.s.) driven by repeated elements and novel gene families across ecological guilds.</title>
        <authorList>
            <consortium name="Lawrence Berkeley National Laboratory"/>
            <person name="Harder C.B."/>
            <person name="Miyauchi S."/>
            <person name="Viragh M."/>
            <person name="Kuo A."/>
            <person name="Thoen E."/>
            <person name="Andreopoulos B."/>
            <person name="Lu D."/>
            <person name="Skrede I."/>
            <person name="Drula E."/>
            <person name="Henrissat B."/>
            <person name="Morin E."/>
            <person name="Kohler A."/>
            <person name="Barry K."/>
            <person name="LaButti K."/>
            <person name="Morin E."/>
            <person name="Salamov A."/>
            <person name="Lipzen A."/>
            <person name="Mereny Z."/>
            <person name="Hegedus B."/>
            <person name="Baldrian P."/>
            <person name="Stursova M."/>
            <person name="Weitz H."/>
            <person name="Taylor A."/>
            <person name="Grigoriev I.V."/>
            <person name="Nagy L.G."/>
            <person name="Martin F."/>
            <person name="Kauserud H."/>
        </authorList>
    </citation>
    <scope>NUCLEOTIDE SEQUENCE</scope>
    <source>
        <strain evidence="2">CBHHK182m</strain>
    </source>
</reference>
<keyword evidence="3" id="KW-1185">Reference proteome</keyword>
<protein>
    <submittedName>
        <fullName evidence="2">Uncharacterized protein</fullName>
    </submittedName>
</protein>
<gene>
    <name evidence="2" type="ORF">B0H16DRAFT_1472438</name>
</gene>
<accession>A0AAD7HMX2</accession>